<accession>W2RTR1</accession>
<name>W2RTR1_CYPE1</name>
<evidence type="ECO:0000256" key="1">
    <source>
        <dbReference type="SAM" id="MobiDB-lite"/>
    </source>
</evidence>
<gene>
    <name evidence="2" type="ORF">HMPREF1541_05366</name>
</gene>
<organism evidence="2 3">
    <name type="scientific">Cyphellophora europaea (strain CBS 101466)</name>
    <name type="common">Phialophora europaea</name>
    <dbReference type="NCBI Taxonomy" id="1220924"/>
    <lineage>
        <taxon>Eukaryota</taxon>
        <taxon>Fungi</taxon>
        <taxon>Dikarya</taxon>
        <taxon>Ascomycota</taxon>
        <taxon>Pezizomycotina</taxon>
        <taxon>Eurotiomycetes</taxon>
        <taxon>Chaetothyriomycetidae</taxon>
        <taxon>Chaetothyriales</taxon>
        <taxon>Cyphellophoraceae</taxon>
        <taxon>Cyphellophora</taxon>
    </lineage>
</organism>
<keyword evidence="3" id="KW-1185">Reference proteome</keyword>
<evidence type="ECO:0000313" key="2">
    <source>
        <dbReference type="EMBL" id="ETN39143.1"/>
    </source>
</evidence>
<dbReference type="EMBL" id="KB822721">
    <property type="protein sequence ID" value="ETN39143.1"/>
    <property type="molecule type" value="Genomic_DNA"/>
</dbReference>
<dbReference type="AlphaFoldDB" id="W2RTR1"/>
<evidence type="ECO:0000313" key="3">
    <source>
        <dbReference type="Proteomes" id="UP000030752"/>
    </source>
</evidence>
<dbReference type="VEuPathDB" id="FungiDB:HMPREF1541_05366"/>
<dbReference type="Proteomes" id="UP000030752">
    <property type="component" value="Unassembled WGS sequence"/>
</dbReference>
<dbReference type="InParanoid" id="W2RTR1"/>
<dbReference type="HOGENOM" id="CLU_1034467_0_0_1"/>
<protein>
    <submittedName>
        <fullName evidence="2">Uncharacterized protein</fullName>
    </submittedName>
</protein>
<dbReference type="GeneID" id="19972705"/>
<sequence>MSVARVGMESGSQDGADSPSGHVAAQRGLLAVMWLWIQDRLLVRIPGGATINFYVQNAPYGNWICAPYSAIHHGPSQVASSPSPLHSGGGLPTQPCLVTGGTIMADPKTPVKHTDAPNDDATTHDHDEMKDFKIYGNAKKFHLGRIFQLWNPADNEIHKCTFIVIIDKHGSAQCLKVYNSENLAPEKKTYAVPLRIWASAPPPVSETNYHTLEVHPEVKDPGLGEAYVNVQDSYHVESITSKRVRNIGYVKAEWRSTLTEYHNSSYSNG</sequence>
<proteinExistence type="predicted"/>
<dbReference type="RefSeq" id="XP_008717928.1">
    <property type="nucleotide sequence ID" value="XM_008719706.1"/>
</dbReference>
<reference evidence="2 3" key="1">
    <citation type="submission" date="2013-03" db="EMBL/GenBank/DDBJ databases">
        <title>The Genome Sequence of Phialophora europaea CBS 101466.</title>
        <authorList>
            <consortium name="The Broad Institute Genomics Platform"/>
            <person name="Cuomo C."/>
            <person name="de Hoog S."/>
            <person name="Gorbushina A."/>
            <person name="Walker B."/>
            <person name="Young S.K."/>
            <person name="Zeng Q."/>
            <person name="Gargeya S."/>
            <person name="Fitzgerald M."/>
            <person name="Haas B."/>
            <person name="Abouelleil A."/>
            <person name="Allen A.W."/>
            <person name="Alvarado L."/>
            <person name="Arachchi H.M."/>
            <person name="Berlin A.M."/>
            <person name="Chapman S.B."/>
            <person name="Gainer-Dewar J."/>
            <person name="Goldberg J."/>
            <person name="Griggs A."/>
            <person name="Gujja S."/>
            <person name="Hansen M."/>
            <person name="Howarth C."/>
            <person name="Imamovic A."/>
            <person name="Ireland A."/>
            <person name="Larimer J."/>
            <person name="McCowan C."/>
            <person name="Murphy C."/>
            <person name="Pearson M."/>
            <person name="Poon T.W."/>
            <person name="Priest M."/>
            <person name="Roberts A."/>
            <person name="Saif S."/>
            <person name="Shea T."/>
            <person name="Sisk P."/>
            <person name="Sykes S."/>
            <person name="Wortman J."/>
            <person name="Nusbaum C."/>
            <person name="Birren B."/>
        </authorList>
    </citation>
    <scope>NUCLEOTIDE SEQUENCE [LARGE SCALE GENOMIC DNA]</scope>
    <source>
        <strain evidence="2 3">CBS 101466</strain>
    </source>
</reference>
<feature type="region of interest" description="Disordered" evidence="1">
    <location>
        <begin position="1"/>
        <end position="22"/>
    </location>
</feature>